<evidence type="ECO:0000313" key="2">
    <source>
        <dbReference type="EMBL" id="GLT14042.1"/>
    </source>
</evidence>
<sequence length="135" mass="15263">MKILFIPFLLLFFSSGTYAATPEEENSIIGYFVDIGDYVGDFFSYAPTFFQQMFAYIIEYCVIIKLKLQLESIQFAYGVAISLMQNLSLDSLLNDAFSGLSTQQKGLMNQYGIFVGLTRIVEAMVTRFVLDFMGS</sequence>
<dbReference type="InterPro" id="IPR019670">
    <property type="entry name" value="DUF2523"/>
</dbReference>
<feature type="chain" id="PRO_5045669806" description="DUF2523 domain-containing protein" evidence="1">
    <location>
        <begin position="20"/>
        <end position="135"/>
    </location>
</feature>
<dbReference type="EMBL" id="BSPV01000003">
    <property type="protein sequence ID" value="GLT14042.1"/>
    <property type="molecule type" value="Genomic_DNA"/>
</dbReference>
<evidence type="ECO:0008006" key="4">
    <source>
        <dbReference type="Google" id="ProtNLM"/>
    </source>
</evidence>
<dbReference type="Proteomes" id="UP001157156">
    <property type="component" value="Unassembled WGS sequence"/>
</dbReference>
<dbReference type="Pfam" id="PF10734">
    <property type="entry name" value="DUF2523"/>
    <property type="match status" value="1"/>
</dbReference>
<organism evidence="2 3">
    <name type="scientific">Vibrio algivorus</name>
    <dbReference type="NCBI Taxonomy" id="1667024"/>
    <lineage>
        <taxon>Bacteria</taxon>
        <taxon>Pseudomonadati</taxon>
        <taxon>Pseudomonadota</taxon>
        <taxon>Gammaproteobacteria</taxon>
        <taxon>Vibrionales</taxon>
        <taxon>Vibrionaceae</taxon>
        <taxon>Vibrio</taxon>
    </lineage>
</organism>
<keyword evidence="3" id="KW-1185">Reference proteome</keyword>
<dbReference type="RefSeq" id="WP_089124403.1">
    <property type="nucleotide sequence ID" value="NZ_BSPV01000003.1"/>
</dbReference>
<comment type="caution">
    <text evidence="2">The sequence shown here is derived from an EMBL/GenBank/DDBJ whole genome shotgun (WGS) entry which is preliminary data.</text>
</comment>
<gene>
    <name evidence="2" type="ORF">GCM10007931_10160</name>
</gene>
<keyword evidence="1" id="KW-0732">Signal</keyword>
<protein>
    <recommendedName>
        <fullName evidence="4">DUF2523 domain-containing protein</fullName>
    </recommendedName>
</protein>
<name>A0ABQ6EMC4_9VIBR</name>
<evidence type="ECO:0000256" key="1">
    <source>
        <dbReference type="SAM" id="SignalP"/>
    </source>
</evidence>
<evidence type="ECO:0000313" key="3">
    <source>
        <dbReference type="Proteomes" id="UP001157156"/>
    </source>
</evidence>
<feature type="signal peptide" evidence="1">
    <location>
        <begin position="1"/>
        <end position="19"/>
    </location>
</feature>
<reference evidence="3" key="1">
    <citation type="journal article" date="2019" name="Int. J. Syst. Evol. Microbiol.">
        <title>The Global Catalogue of Microorganisms (GCM) 10K type strain sequencing project: providing services to taxonomists for standard genome sequencing and annotation.</title>
        <authorList>
            <consortium name="The Broad Institute Genomics Platform"/>
            <consortium name="The Broad Institute Genome Sequencing Center for Infectious Disease"/>
            <person name="Wu L."/>
            <person name="Ma J."/>
        </authorList>
    </citation>
    <scope>NUCLEOTIDE SEQUENCE [LARGE SCALE GENOMIC DNA]</scope>
    <source>
        <strain evidence="3">NBRC 111146</strain>
    </source>
</reference>
<accession>A0ABQ6EMC4</accession>
<proteinExistence type="predicted"/>